<accession>A0AAV2PJ07</accession>
<keyword evidence="3" id="KW-1185">Reference proteome</keyword>
<organism evidence="2 3">
    <name type="scientific">Meganyctiphanes norvegica</name>
    <name type="common">Northern krill</name>
    <name type="synonym">Thysanopoda norvegica</name>
    <dbReference type="NCBI Taxonomy" id="48144"/>
    <lineage>
        <taxon>Eukaryota</taxon>
        <taxon>Metazoa</taxon>
        <taxon>Ecdysozoa</taxon>
        <taxon>Arthropoda</taxon>
        <taxon>Crustacea</taxon>
        <taxon>Multicrustacea</taxon>
        <taxon>Malacostraca</taxon>
        <taxon>Eumalacostraca</taxon>
        <taxon>Eucarida</taxon>
        <taxon>Euphausiacea</taxon>
        <taxon>Euphausiidae</taxon>
        <taxon>Meganyctiphanes</taxon>
    </lineage>
</organism>
<name>A0AAV2PJ07_MEGNR</name>
<evidence type="ECO:0000313" key="2">
    <source>
        <dbReference type="EMBL" id="CAL4059304.1"/>
    </source>
</evidence>
<sequence>MSRFAVIFLAVVALAAAQEHSENSLVESEHSPGLMTRVQNYVSTTVLEPLREMDWQSMLRSLLDQVMVYMGSVEQKEPKVTGEYHAGQDRAAVVARRLFDGALHLINAYSS</sequence>
<dbReference type="Proteomes" id="UP001497623">
    <property type="component" value="Unassembled WGS sequence"/>
</dbReference>
<evidence type="ECO:0000256" key="1">
    <source>
        <dbReference type="SAM" id="SignalP"/>
    </source>
</evidence>
<feature type="signal peptide" evidence="1">
    <location>
        <begin position="1"/>
        <end position="17"/>
    </location>
</feature>
<proteinExistence type="predicted"/>
<protein>
    <submittedName>
        <fullName evidence="2">Uncharacterized protein</fullName>
    </submittedName>
</protein>
<gene>
    <name evidence="2" type="ORF">MNOR_LOCUS449</name>
</gene>
<feature type="chain" id="PRO_5043943172" evidence="1">
    <location>
        <begin position="18"/>
        <end position="111"/>
    </location>
</feature>
<evidence type="ECO:0000313" key="3">
    <source>
        <dbReference type="Proteomes" id="UP001497623"/>
    </source>
</evidence>
<comment type="caution">
    <text evidence="2">The sequence shown here is derived from an EMBL/GenBank/DDBJ whole genome shotgun (WGS) entry which is preliminary data.</text>
</comment>
<reference evidence="2 3" key="1">
    <citation type="submission" date="2024-05" db="EMBL/GenBank/DDBJ databases">
        <authorList>
            <person name="Wallberg A."/>
        </authorList>
    </citation>
    <scope>NUCLEOTIDE SEQUENCE [LARGE SCALE GENOMIC DNA]</scope>
</reference>
<dbReference type="EMBL" id="CAXKWB010000099">
    <property type="protein sequence ID" value="CAL4059304.1"/>
    <property type="molecule type" value="Genomic_DNA"/>
</dbReference>
<keyword evidence="1" id="KW-0732">Signal</keyword>
<dbReference type="AlphaFoldDB" id="A0AAV2PJ07"/>